<dbReference type="InterPro" id="IPR037523">
    <property type="entry name" value="VOC_core"/>
</dbReference>
<dbReference type="AlphaFoldDB" id="A0A7T1WQ22"/>
<dbReference type="Proteomes" id="UP000595046">
    <property type="component" value="Chromosome"/>
</dbReference>
<protein>
    <submittedName>
        <fullName evidence="2">VOC family protein</fullName>
    </submittedName>
</protein>
<dbReference type="PANTHER" id="PTHR33993:SF10">
    <property type="entry name" value="CONSERVED PROTEIN"/>
    <property type="match status" value="1"/>
</dbReference>
<evidence type="ECO:0000313" key="3">
    <source>
        <dbReference type="Proteomes" id="UP000595046"/>
    </source>
</evidence>
<feature type="domain" description="VOC" evidence="1">
    <location>
        <begin position="17"/>
        <end position="131"/>
    </location>
</feature>
<reference evidence="3" key="1">
    <citation type="submission" date="2020-02" db="EMBL/GenBank/DDBJ databases">
        <title>Streptomyces sp. ASO4wet.</title>
        <authorList>
            <person name="Risdian C."/>
            <person name="Landwehr W."/>
            <person name="Schupp P."/>
            <person name="Wink J."/>
        </authorList>
    </citation>
    <scope>NUCLEOTIDE SEQUENCE [LARGE SCALE GENOMIC DNA]</scope>
    <source>
        <strain evidence="3">ASO4wet</strain>
    </source>
</reference>
<name>A0A7T1WQ22_9ACTN</name>
<dbReference type="InterPro" id="IPR052164">
    <property type="entry name" value="Anthracycline_SecMetBiosynth"/>
</dbReference>
<dbReference type="CDD" id="cd07247">
    <property type="entry name" value="SgaA_N_like"/>
    <property type="match status" value="2"/>
</dbReference>
<feature type="domain" description="VOC" evidence="1">
    <location>
        <begin position="148"/>
        <end position="273"/>
    </location>
</feature>
<dbReference type="PROSITE" id="PS51819">
    <property type="entry name" value="VOC"/>
    <property type="match status" value="2"/>
</dbReference>
<dbReference type="InterPro" id="IPR041581">
    <property type="entry name" value="Glyoxalase_6"/>
</dbReference>
<organism evidence="2 3">
    <name type="scientific">Streptomyces bathyalis</name>
    <dbReference type="NCBI Taxonomy" id="2710756"/>
    <lineage>
        <taxon>Bacteria</taxon>
        <taxon>Bacillati</taxon>
        <taxon>Actinomycetota</taxon>
        <taxon>Actinomycetes</taxon>
        <taxon>Kitasatosporales</taxon>
        <taxon>Streptomycetaceae</taxon>
        <taxon>Streptomyces</taxon>
    </lineage>
</organism>
<evidence type="ECO:0000259" key="1">
    <source>
        <dbReference type="PROSITE" id="PS51819"/>
    </source>
</evidence>
<evidence type="ECO:0000313" key="2">
    <source>
        <dbReference type="EMBL" id="QPP06158.1"/>
    </source>
</evidence>
<dbReference type="InterPro" id="IPR029068">
    <property type="entry name" value="Glyas_Bleomycin-R_OHBP_Dase"/>
</dbReference>
<dbReference type="Gene3D" id="3.10.180.10">
    <property type="entry name" value="2,3-Dihydroxybiphenyl 1,2-Dioxygenase, domain 1"/>
    <property type="match status" value="2"/>
</dbReference>
<dbReference type="KEGG" id="sbat:G4Z16_06820"/>
<proteinExistence type="predicted"/>
<keyword evidence="3" id="KW-1185">Reference proteome</keyword>
<sequence length="274" mass="29024">MTESVTRHTQPRQMPGTPCWASLLVQELARSQEFYHQLFGWEFYSGPRQPGPYVRALADGHEVAGLGEIVPGRRLNVAWLPYMASDDADATAGLIRERGGTVAVGPLDADNAGRMAIAADTAGAGFGVWQPAPQPESLSPATAEVPGAPVWYELITRESSAAGSFYPAVFGYEPTADGTGNGDGDSNVGNGRDYVTLHVNGEPVAGIHGVGQALPRDRGPYWKTYFAVTDTDETMRRVAELGGSVVHLPADTPHGRVATAADPEGAQFSVIAHI</sequence>
<dbReference type="Pfam" id="PF18029">
    <property type="entry name" value="Glyoxalase_6"/>
    <property type="match status" value="1"/>
</dbReference>
<gene>
    <name evidence="2" type="ORF">G4Z16_06820</name>
</gene>
<dbReference type="SUPFAM" id="SSF54593">
    <property type="entry name" value="Glyoxalase/Bleomycin resistance protein/Dihydroxybiphenyl dioxygenase"/>
    <property type="match status" value="2"/>
</dbReference>
<accession>A0A7T1WQ22</accession>
<dbReference type="EMBL" id="CP048882">
    <property type="protein sequence ID" value="QPP06158.1"/>
    <property type="molecule type" value="Genomic_DNA"/>
</dbReference>
<dbReference type="PANTHER" id="PTHR33993">
    <property type="entry name" value="GLYOXALASE-RELATED"/>
    <property type="match status" value="1"/>
</dbReference>